<dbReference type="RefSeq" id="YP_009015141.1">
    <property type="nucleotide sequence ID" value="NC_023717.1"/>
</dbReference>
<sequence>MNIVNFHPSDAPTRFNVHSSFSYTDLLIFKEGLNDVHTYQMALLDRCWEKGLTIRIWYQDEDGYKYDEFKPGMSVYGKILRREHNLYRLWVGGALGDHVVSGFRNL</sequence>
<name>M1EZF1_9CAUD</name>
<keyword evidence="2" id="KW-1185">Reference proteome</keyword>
<gene>
    <name evidence="1" type="ORF">CR9_179</name>
</gene>
<protein>
    <submittedName>
        <fullName evidence="1">Uncharacterized protein</fullName>
    </submittedName>
</protein>
<dbReference type="GeneID" id="18563021"/>
<dbReference type="EMBL" id="JQ691611">
    <property type="protein sequence ID" value="AFH21063.1"/>
    <property type="molecule type" value="Genomic_DNA"/>
</dbReference>
<accession>M1EZF1</accession>
<evidence type="ECO:0000313" key="2">
    <source>
        <dbReference type="Proteomes" id="UP000011829"/>
    </source>
</evidence>
<proteinExistence type="predicted"/>
<evidence type="ECO:0000313" key="1">
    <source>
        <dbReference type="EMBL" id="AFH21063.1"/>
    </source>
</evidence>
<dbReference type="OrthoDB" id="35823at10239"/>
<dbReference type="KEGG" id="vg:18563021"/>
<reference evidence="1 2" key="1">
    <citation type="submission" date="2012-02" db="EMBL/GenBank/DDBJ databases">
        <title>Complete Genome Sequence of Cronobacter sakazakii Bacteriophage CR9.</title>
        <authorList>
            <person name="Shin H."/>
            <person name="Lee J.-H."/>
            <person name="Kim Y."/>
            <person name="Ryu S."/>
        </authorList>
    </citation>
    <scope>NUCLEOTIDE SEQUENCE [LARGE SCALE GENOMIC DNA]</scope>
</reference>
<dbReference type="Proteomes" id="UP000011829">
    <property type="component" value="Segment"/>
</dbReference>
<organism evidence="1 2">
    <name type="scientific">Cronobacter phage CR9</name>
    <dbReference type="NCBI Taxonomy" id="1162290"/>
    <lineage>
        <taxon>Viruses</taxon>
        <taxon>Duplodnaviria</taxon>
        <taxon>Heunggongvirae</taxon>
        <taxon>Uroviricota</taxon>
        <taxon>Caudoviricetes</taxon>
        <taxon>Vequintavirinae</taxon>
        <taxon>Certrevirus</taxon>
        <taxon>Certrevirus CR9</taxon>
    </lineage>
</organism>